<dbReference type="AlphaFoldDB" id="A0A0G4F0G0"/>
<name>A0A0G4F0G0_9ALVE</name>
<reference evidence="1" key="1">
    <citation type="submission" date="2014-11" db="EMBL/GenBank/DDBJ databases">
        <authorList>
            <person name="Otto D Thomas"/>
            <person name="Naeem Raeece"/>
        </authorList>
    </citation>
    <scope>NUCLEOTIDE SEQUENCE</scope>
</reference>
<dbReference type="VEuPathDB" id="CryptoDB:Cvel_14515"/>
<gene>
    <name evidence="1" type="ORF">Cvel_14515</name>
</gene>
<evidence type="ECO:0000313" key="1">
    <source>
        <dbReference type="EMBL" id="CEM05218.1"/>
    </source>
</evidence>
<proteinExistence type="predicted"/>
<accession>A0A0G4F0G0</accession>
<organism evidence="1">
    <name type="scientific">Chromera velia CCMP2878</name>
    <dbReference type="NCBI Taxonomy" id="1169474"/>
    <lineage>
        <taxon>Eukaryota</taxon>
        <taxon>Sar</taxon>
        <taxon>Alveolata</taxon>
        <taxon>Colpodellida</taxon>
        <taxon>Chromeraceae</taxon>
        <taxon>Chromera</taxon>
    </lineage>
</organism>
<dbReference type="EMBL" id="CDMZ01000040">
    <property type="protein sequence ID" value="CEM05218.1"/>
    <property type="molecule type" value="Genomic_DNA"/>
</dbReference>
<sequence length="186" mass="20434">MPTANDVPEANHIEQQQTASACEICPAVQAVEQKQKEEEESRVAEMHSLTRSCVARVTQVAVQAAEQKQKEEGESRVAEMRTPYILTPRQKEGTPPGLAELRKKTSAINTHVTSALTVSGSSQTRGTINGPLPVRETLPKNCQNGFHFRWGGVGKFFRQVSCRLSCGLCLWGSPVLEDDSDGLRQM</sequence>
<protein>
    <submittedName>
        <fullName evidence="1">Uncharacterized protein</fullName>
    </submittedName>
</protein>